<gene>
    <name evidence="2" type="ORF">K7432_010567</name>
</gene>
<protein>
    <submittedName>
        <fullName evidence="2">Uncharacterized protein</fullName>
    </submittedName>
</protein>
<reference evidence="2 3" key="1">
    <citation type="submission" date="2023-04" db="EMBL/GenBank/DDBJ databases">
        <title>Genome of Basidiobolus ranarum AG-B5.</title>
        <authorList>
            <person name="Stajich J.E."/>
            <person name="Carter-House D."/>
            <person name="Gryganskyi A."/>
        </authorList>
    </citation>
    <scope>NUCLEOTIDE SEQUENCE [LARGE SCALE GENOMIC DNA]</scope>
    <source>
        <strain evidence="2 3">AG-B5</strain>
    </source>
</reference>
<organism evidence="2 3">
    <name type="scientific">Basidiobolus ranarum</name>
    <dbReference type="NCBI Taxonomy" id="34480"/>
    <lineage>
        <taxon>Eukaryota</taxon>
        <taxon>Fungi</taxon>
        <taxon>Fungi incertae sedis</taxon>
        <taxon>Zoopagomycota</taxon>
        <taxon>Entomophthoromycotina</taxon>
        <taxon>Basidiobolomycetes</taxon>
        <taxon>Basidiobolales</taxon>
        <taxon>Basidiobolaceae</taxon>
        <taxon>Basidiobolus</taxon>
    </lineage>
</organism>
<evidence type="ECO:0000313" key="2">
    <source>
        <dbReference type="EMBL" id="KAK9703754.1"/>
    </source>
</evidence>
<feature type="non-terminal residue" evidence="2">
    <location>
        <position position="1"/>
    </location>
</feature>
<sequence>LVSLALLRRSCRERSSLYPRKKRIQGIPMEGDKSHPAYFSSGNSFLNPQTLAYTSEREAEQEYYGIRPVRPQSEYLRKLDAGYSTEIEPRRYQKETITPDRSNHRYPELQRLSSRADSHPSRMMGFPTPISPASPSDQVIMSHRRFSVRECSAAPSPIEPPKLAIRSRLGQDKPLSWDALNYDESVRRSLLSPENTPTRGFGPCDYAKNI</sequence>
<proteinExistence type="predicted"/>
<accession>A0ABR2VVA7</accession>
<dbReference type="Proteomes" id="UP001479436">
    <property type="component" value="Unassembled WGS sequence"/>
</dbReference>
<comment type="caution">
    <text evidence="2">The sequence shown here is derived from an EMBL/GenBank/DDBJ whole genome shotgun (WGS) entry which is preliminary data.</text>
</comment>
<keyword evidence="3" id="KW-1185">Reference proteome</keyword>
<feature type="region of interest" description="Disordered" evidence="1">
    <location>
        <begin position="191"/>
        <end position="210"/>
    </location>
</feature>
<evidence type="ECO:0000256" key="1">
    <source>
        <dbReference type="SAM" id="MobiDB-lite"/>
    </source>
</evidence>
<evidence type="ECO:0000313" key="3">
    <source>
        <dbReference type="Proteomes" id="UP001479436"/>
    </source>
</evidence>
<name>A0ABR2VVA7_9FUNG</name>
<dbReference type="EMBL" id="JASJQH010007611">
    <property type="protein sequence ID" value="KAK9703754.1"/>
    <property type="molecule type" value="Genomic_DNA"/>
</dbReference>